<dbReference type="GO" id="GO:0042403">
    <property type="term" value="P:thyroid hormone metabolic process"/>
    <property type="evidence" value="ECO:0007669"/>
    <property type="project" value="TreeGrafter"/>
</dbReference>
<dbReference type="AlphaFoldDB" id="A0A809RFP9"/>
<reference evidence="1" key="1">
    <citation type="journal article" name="DNA Res.">
        <title>The physiological potential of anammox bacteria as revealed by their core genome structure.</title>
        <authorList>
            <person name="Okubo T."/>
            <person name="Toyoda A."/>
            <person name="Fukuhara K."/>
            <person name="Uchiyama I."/>
            <person name="Harigaya Y."/>
            <person name="Kuroiwa M."/>
            <person name="Suzuki T."/>
            <person name="Murakami Y."/>
            <person name="Suwa Y."/>
            <person name="Takami H."/>
        </authorList>
    </citation>
    <scope>NUCLEOTIDE SEQUENCE</scope>
    <source>
        <strain evidence="1">317325-2</strain>
    </source>
</reference>
<dbReference type="Proteomes" id="UP000662873">
    <property type="component" value="Chromosome"/>
</dbReference>
<dbReference type="InterPro" id="IPR000643">
    <property type="entry name" value="Iodothyronine_deiodinase"/>
</dbReference>
<evidence type="ECO:0000313" key="2">
    <source>
        <dbReference type="Proteomes" id="UP000662873"/>
    </source>
</evidence>
<organism evidence="1 2">
    <name type="scientific">Candidatus Nitrosymbiomonas proteolyticus</name>
    <dbReference type="NCBI Taxonomy" id="2608984"/>
    <lineage>
        <taxon>Bacteria</taxon>
        <taxon>Bacillati</taxon>
        <taxon>Armatimonadota</taxon>
        <taxon>Armatimonadota incertae sedis</taxon>
        <taxon>Candidatus Nitrosymbiomonas</taxon>
    </lineage>
</organism>
<accession>A0A809RFP9</accession>
<evidence type="ECO:0000313" key="1">
    <source>
        <dbReference type="EMBL" id="BBO23275.1"/>
    </source>
</evidence>
<dbReference type="PANTHER" id="PTHR11781:SF22">
    <property type="entry name" value="TYPE I IODOTHYRONINE DEIODINASE"/>
    <property type="match status" value="1"/>
</dbReference>
<dbReference type="PANTHER" id="PTHR11781">
    <property type="entry name" value="IODOTHYRONINE DEIODINASE"/>
    <property type="match status" value="1"/>
</dbReference>
<dbReference type="EMBL" id="AP021858">
    <property type="protein sequence ID" value="BBO23275.1"/>
    <property type="molecule type" value="Genomic_DNA"/>
</dbReference>
<dbReference type="KEGG" id="npy:NPRO_08700"/>
<name>A0A809RFP9_9BACT</name>
<sequence>MQANRRDGVIVKTAKSEEDRKEAAQACSVGLEVSLPMIVDGMDDAVERAYQGWPDRIYIVDLKGNVWYRSAQGPAGFKPAEAEQSLRNLLKG</sequence>
<dbReference type="Gene3D" id="3.40.30.10">
    <property type="entry name" value="Glutaredoxin"/>
    <property type="match status" value="1"/>
</dbReference>
<dbReference type="GO" id="GO:0004800">
    <property type="term" value="F:thyroxine 5'-deiodinase activity"/>
    <property type="evidence" value="ECO:0007669"/>
    <property type="project" value="InterPro"/>
</dbReference>
<proteinExistence type="predicted"/>
<gene>
    <name evidence="1" type="ORF">NPRO_08700</name>
</gene>
<protein>
    <submittedName>
        <fullName evidence="1">Iodothyronine deiodinase</fullName>
    </submittedName>
</protein>
<dbReference type="Pfam" id="PF00837">
    <property type="entry name" value="T4_deiodinase"/>
    <property type="match status" value="1"/>
</dbReference>